<evidence type="ECO:0000313" key="1">
    <source>
        <dbReference type="EnsemblPlants" id="AVESA.00010b.r2.7CG0676840.1.CDS"/>
    </source>
</evidence>
<name>A0ACD6A071_AVESA</name>
<accession>A0ACD6A071</accession>
<organism evidence="1 2">
    <name type="scientific">Avena sativa</name>
    <name type="common">Oat</name>
    <dbReference type="NCBI Taxonomy" id="4498"/>
    <lineage>
        <taxon>Eukaryota</taxon>
        <taxon>Viridiplantae</taxon>
        <taxon>Streptophyta</taxon>
        <taxon>Embryophyta</taxon>
        <taxon>Tracheophyta</taxon>
        <taxon>Spermatophyta</taxon>
        <taxon>Magnoliopsida</taxon>
        <taxon>Liliopsida</taxon>
        <taxon>Poales</taxon>
        <taxon>Poaceae</taxon>
        <taxon>BOP clade</taxon>
        <taxon>Pooideae</taxon>
        <taxon>Poodae</taxon>
        <taxon>Poeae</taxon>
        <taxon>Poeae Chloroplast Group 1 (Aveneae type)</taxon>
        <taxon>Aveninae</taxon>
        <taxon>Avena</taxon>
    </lineage>
</organism>
<proteinExistence type="predicted"/>
<reference evidence="1" key="1">
    <citation type="submission" date="2021-05" db="EMBL/GenBank/DDBJ databases">
        <authorList>
            <person name="Scholz U."/>
            <person name="Mascher M."/>
            <person name="Fiebig A."/>
        </authorList>
    </citation>
    <scope>NUCLEOTIDE SEQUENCE [LARGE SCALE GENOMIC DNA]</scope>
</reference>
<dbReference type="Proteomes" id="UP001732700">
    <property type="component" value="Chromosome 7C"/>
</dbReference>
<evidence type="ECO:0000313" key="2">
    <source>
        <dbReference type="Proteomes" id="UP001732700"/>
    </source>
</evidence>
<protein>
    <submittedName>
        <fullName evidence="1">Uncharacterized protein</fullName>
    </submittedName>
</protein>
<dbReference type="EnsemblPlants" id="AVESA.00010b.r2.7CG0676840.1">
    <property type="protein sequence ID" value="AVESA.00010b.r2.7CG0676840.1.CDS"/>
    <property type="gene ID" value="AVESA.00010b.r2.7CG0676840"/>
</dbReference>
<reference evidence="1" key="2">
    <citation type="submission" date="2025-09" db="UniProtKB">
        <authorList>
            <consortium name="EnsemblPlants"/>
        </authorList>
    </citation>
    <scope>IDENTIFICATION</scope>
</reference>
<keyword evidence="2" id="KW-1185">Reference proteome</keyword>
<sequence>MSSSNRAPFQDITNGQIIDPRELKRQRDRKRYAKNKDEILKRRRQLRELKKQSTAPMNDENTFCHTHNVGDSVLTQLQFRATEEDVAPDVQQYASQDPHGSISIEGNDDESEWLHRCDAYHMNETRGRMIYQTTTPAEGSSTQFKGLEDIVGSNNVSLQQMGASSSRSAMGDPVTDLTNNRDYHSSPGKRQHTGQGWYARLSEAKKSEYLQRQRIARQKKKAAASTAIEVSQTSAATSPSSPCTPFSNRTNTYTEGICPHASPVSTNYPTPEIIEDGNGLSGQKWYAQLTKQQKSDHLMKMRVSWQQKKATDLGTVEIPSAHSGVTRDLQTPESNSAMKQVATSSIKHVPQSFVTPSAYSQNRRQHGREMYLLMTDEQREVYLRKNREYKKCRRKNNSSFCHDETIAATGGSAATAQTSSIMQGQSSSSTNNHLGGKNSDEEFDPSGIFEPSEQGVQLEDYLDTIQEEQTVHDDDDEECRIFSGLGNMFDSYMVTTGVPHRNQNDDPYDFVYHKLPAKHHVLKPVKDCDFCGAMKLQFEGPAFCCKKGMVKIVTPGVPQELRRLYTSQVDDDAKYFRKALLLHKPWSHP</sequence>